<dbReference type="AlphaFoldDB" id="U9TY96"/>
<reference evidence="1" key="1">
    <citation type="submission" date="2013-07" db="EMBL/GenBank/DDBJ databases">
        <title>The genome of an arbuscular mycorrhizal fungus provides insights into the evolution of the oldest plant symbiosis.</title>
        <authorList>
            <consortium name="DOE Joint Genome Institute"/>
            <person name="Tisserant E."/>
            <person name="Malbreil M."/>
            <person name="Kuo A."/>
            <person name="Kohler A."/>
            <person name="Symeonidi A."/>
            <person name="Balestrini R."/>
            <person name="Charron P."/>
            <person name="Duensing N."/>
            <person name="Frei-dit-Frey N."/>
            <person name="Gianinazzi-Pearson V."/>
            <person name="Gilbert B."/>
            <person name="Handa Y."/>
            <person name="Hijri M."/>
            <person name="Kaul R."/>
            <person name="Kawaguchi M."/>
            <person name="Krajinski F."/>
            <person name="Lammers P."/>
            <person name="Lapierre D."/>
            <person name="Masclaux F.G."/>
            <person name="Murat C."/>
            <person name="Morin E."/>
            <person name="Ndikumana S."/>
            <person name="Pagni M."/>
            <person name="Petitpierre D."/>
            <person name="Requena N."/>
            <person name="Rosikiewicz P."/>
            <person name="Riley R."/>
            <person name="Saito K."/>
            <person name="San Clemente H."/>
            <person name="Shapiro H."/>
            <person name="van Tuinen D."/>
            <person name="Becard G."/>
            <person name="Bonfante P."/>
            <person name="Paszkowski U."/>
            <person name="Shachar-Hill Y."/>
            <person name="Young J.P."/>
            <person name="Sanders I.R."/>
            <person name="Henrissat B."/>
            <person name="Rensing S.A."/>
            <person name="Grigoriev I.V."/>
            <person name="Corradi N."/>
            <person name="Roux C."/>
            <person name="Martin F."/>
        </authorList>
    </citation>
    <scope>NUCLEOTIDE SEQUENCE</scope>
    <source>
        <strain evidence="1">DAOM 197198</strain>
    </source>
</reference>
<dbReference type="EMBL" id="KI286152">
    <property type="protein sequence ID" value="ESA11308.1"/>
    <property type="molecule type" value="Genomic_DNA"/>
</dbReference>
<organism evidence="1">
    <name type="scientific">Rhizophagus irregularis (strain DAOM 181602 / DAOM 197198 / MUCL 43194)</name>
    <name type="common">Arbuscular mycorrhizal fungus</name>
    <name type="synonym">Glomus intraradices</name>
    <dbReference type="NCBI Taxonomy" id="747089"/>
    <lineage>
        <taxon>Eukaryota</taxon>
        <taxon>Fungi</taxon>
        <taxon>Fungi incertae sedis</taxon>
        <taxon>Mucoromycota</taxon>
        <taxon>Glomeromycotina</taxon>
        <taxon>Glomeromycetes</taxon>
        <taxon>Glomerales</taxon>
        <taxon>Glomeraceae</taxon>
        <taxon>Rhizophagus</taxon>
    </lineage>
</organism>
<evidence type="ECO:0000313" key="1">
    <source>
        <dbReference type="EMBL" id="ESA11308.1"/>
    </source>
</evidence>
<protein>
    <submittedName>
        <fullName evidence="1">Uncharacterized protein</fullName>
    </submittedName>
</protein>
<sequence length="76" mass="9123">MLRGSWLIFFNGVWYTPKILEVKDKEHRAYRSHLEAINNNPNLLENRDRLNGYVWRAALRYVMLDTSNNIRVLSPY</sequence>
<proteinExistence type="predicted"/>
<gene>
    <name evidence="1" type="ORF">GLOINDRAFT_28435</name>
</gene>
<accession>U9TY96</accession>
<name>U9TY96_RHIID</name>
<dbReference type="HOGENOM" id="CLU_2655720_0_0_1"/>